<protein>
    <submittedName>
        <fullName evidence="2">Uncharacterized protein</fullName>
    </submittedName>
</protein>
<name>A0A150PJ42_SORCE</name>
<feature type="compositionally biased region" description="Acidic residues" evidence="1">
    <location>
        <begin position="11"/>
        <end position="50"/>
    </location>
</feature>
<feature type="compositionally biased region" description="Polar residues" evidence="1">
    <location>
        <begin position="63"/>
        <end position="77"/>
    </location>
</feature>
<evidence type="ECO:0000313" key="2">
    <source>
        <dbReference type="EMBL" id="KYF55711.1"/>
    </source>
</evidence>
<dbReference type="EMBL" id="JELY01001455">
    <property type="protein sequence ID" value="KYF55711.1"/>
    <property type="molecule type" value="Genomic_DNA"/>
</dbReference>
<accession>A0A150PJ42</accession>
<dbReference type="Proteomes" id="UP000075420">
    <property type="component" value="Unassembled WGS sequence"/>
</dbReference>
<organism evidence="2 3">
    <name type="scientific">Sorangium cellulosum</name>
    <name type="common">Polyangium cellulosum</name>
    <dbReference type="NCBI Taxonomy" id="56"/>
    <lineage>
        <taxon>Bacteria</taxon>
        <taxon>Pseudomonadati</taxon>
        <taxon>Myxococcota</taxon>
        <taxon>Polyangia</taxon>
        <taxon>Polyangiales</taxon>
        <taxon>Polyangiaceae</taxon>
        <taxon>Sorangium</taxon>
    </lineage>
</organism>
<proteinExistence type="predicted"/>
<feature type="region of interest" description="Disordered" evidence="1">
    <location>
        <begin position="1"/>
        <end position="77"/>
    </location>
</feature>
<evidence type="ECO:0000313" key="3">
    <source>
        <dbReference type="Proteomes" id="UP000075420"/>
    </source>
</evidence>
<sequence length="77" mass="8472">MATTNARSPTEEPEPLEDELELFEDELEPPPDELELELEDEELLEDDELPEGSVALVPPPQPASATDASASVNQRED</sequence>
<comment type="caution">
    <text evidence="2">The sequence shown here is derived from an EMBL/GenBank/DDBJ whole genome shotgun (WGS) entry which is preliminary data.</text>
</comment>
<evidence type="ECO:0000256" key="1">
    <source>
        <dbReference type="SAM" id="MobiDB-lite"/>
    </source>
</evidence>
<dbReference type="AlphaFoldDB" id="A0A150PJ42"/>
<gene>
    <name evidence="2" type="ORF">BE08_30900</name>
</gene>
<reference evidence="2 3" key="1">
    <citation type="submission" date="2014-02" db="EMBL/GenBank/DDBJ databases">
        <title>The small core and large imbalanced accessory genome model reveals a collaborative survival strategy of Sorangium cellulosum strains in nature.</title>
        <authorList>
            <person name="Han K."/>
            <person name="Peng R."/>
            <person name="Blom J."/>
            <person name="Li Y.-Z."/>
        </authorList>
    </citation>
    <scope>NUCLEOTIDE SEQUENCE [LARGE SCALE GENOMIC DNA]</scope>
    <source>
        <strain evidence="2 3">So0157-25</strain>
    </source>
</reference>